<organism evidence="3 4">
    <name type="scientific">Kluyvera ascorbata</name>
    <dbReference type="NCBI Taxonomy" id="51288"/>
    <lineage>
        <taxon>Bacteria</taxon>
        <taxon>Pseudomonadati</taxon>
        <taxon>Pseudomonadota</taxon>
        <taxon>Gammaproteobacteria</taxon>
        <taxon>Enterobacterales</taxon>
        <taxon>Enterobacteriaceae</taxon>
        <taxon>Kluyvera</taxon>
    </lineage>
</organism>
<dbReference type="Pfam" id="PF10968">
    <property type="entry name" value="DUF2770"/>
    <property type="match status" value="1"/>
</dbReference>
<comment type="caution">
    <text evidence="3">The sequence shown here is derived from an EMBL/GenBank/DDBJ whole genome shotgun (WGS) entry which is preliminary data.</text>
</comment>
<proteinExistence type="predicted"/>
<keyword evidence="1" id="KW-0812">Transmembrane</keyword>
<feature type="transmembrane region" description="Helical" evidence="1">
    <location>
        <begin position="16"/>
        <end position="36"/>
    </location>
</feature>
<gene>
    <name evidence="3" type="ORF">EB837_11120</name>
    <name evidence="2" type="ORF">V4836_08900</name>
</gene>
<evidence type="ECO:0000313" key="5">
    <source>
        <dbReference type="Proteomes" id="UP001331691"/>
    </source>
</evidence>
<keyword evidence="5" id="KW-1185">Reference proteome</keyword>
<dbReference type="InterPro" id="IPR024494">
    <property type="entry name" value="DUF2770"/>
</dbReference>
<dbReference type="RefSeq" id="WP_072011447.1">
    <property type="nucleotide sequence ID" value="NZ_AP022665.1"/>
</dbReference>
<evidence type="ECO:0000313" key="3">
    <source>
        <dbReference type="EMBL" id="ROU14435.1"/>
    </source>
</evidence>
<evidence type="ECO:0000256" key="1">
    <source>
        <dbReference type="SAM" id="Phobius"/>
    </source>
</evidence>
<dbReference type="EMBL" id="JAZKKV010000001">
    <property type="protein sequence ID" value="MEE9654273.1"/>
    <property type="molecule type" value="Genomic_DNA"/>
</dbReference>
<evidence type="ECO:0000313" key="2">
    <source>
        <dbReference type="EMBL" id="MEE9654273.1"/>
    </source>
</evidence>
<evidence type="ECO:0000313" key="4">
    <source>
        <dbReference type="Proteomes" id="UP000268051"/>
    </source>
</evidence>
<dbReference type="Proteomes" id="UP001331691">
    <property type="component" value="Unassembled WGS sequence"/>
</dbReference>
<protein>
    <submittedName>
        <fullName evidence="3">DUF2770 domain-containing protein</fullName>
    </submittedName>
    <submittedName>
        <fullName evidence="2">DUF2770 family protein</fullName>
    </submittedName>
</protein>
<dbReference type="Proteomes" id="UP000268051">
    <property type="component" value="Unassembled WGS sequence"/>
</dbReference>
<accession>A0A378GQ54</accession>
<name>A0A378GQ54_9ENTR</name>
<keyword evidence="1" id="KW-0472">Membrane</keyword>
<keyword evidence="1" id="KW-1133">Transmembrane helix</keyword>
<reference evidence="2 5" key="2">
    <citation type="submission" date="2023-10" db="EMBL/GenBank/DDBJ databases">
        <title>Wastewater isolates of ESBL- and carbapenemase-producing Gram-negative bacteria from New Zealand.</title>
        <authorList>
            <person name="Straub C."/>
            <person name="Weaver L."/>
            <person name="Cornelius A."/>
            <person name="Mcgill E."/>
            <person name="Dyet K."/>
            <person name="White L."/>
            <person name="Pattis I."/>
        </authorList>
    </citation>
    <scope>NUCLEOTIDE SEQUENCE [LARGE SCALE GENOMIC DNA]</scope>
    <source>
        <strain evidence="2 5">ESBL09</strain>
    </source>
</reference>
<dbReference type="AlphaFoldDB" id="A0A378GQ54"/>
<sequence length="37" mass="4687">MRRLFYFLLNNIREHLMLYLALWLLLALLDIAWLYFN</sequence>
<reference evidence="3 4" key="1">
    <citation type="submission" date="2018-10" db="EMBL/GenBank/DDBJ databases">
        <title>Horizontal transference of carbapenem resistance between Klebsiella pneumoniae and Kluyvera ascorbata during abdominal infection: a case report.</title>
        <authorList>
            <person name="Raro O.H.F."/>
            <person name="Lima-Morales D."/>
            <person name="Barth A.L."/>
            <person name="Paim T.G.S."/>
            <person name="Mott M.P."/>
            <person name="Riche C.V.W."/>
            <person name="Teixeira U.F."/>
            <person name="Waechter F."/>
            <person name="Dias C.A.G."/>
        </authorList>
    </citation>
    <scope>NUCLEOTIDE SEQUENCE [LARGE SCALE GENOMIC DNA]</scope>
    <source>
        <strain evidence="3 4">OT2</strain>
    </source>
</reference>
<dbReference type="EMBL" id="RHFN01000009">
    <property type="protein sequence ID" value="ROU14435.1"/>
    <property type="molecule type" value="Genomic_DNA"/>
</dbReference>